<accession>A0AAN9Y062</accession>
<protein>
    <submittedName>
        <fullName evidence="2">Uncharacterized protein</fullName>
    </submittedName>
</protein>
<dbReference type="EMBL" id="JBBCAQ010000035">
    <property type="protein sequence ID" value="KAK7578171.1"/>
    <property type="molecule type" value="Genomic_DNA"/>
</dbReference>
<feature type="compositionally biased region" description="Basic and acidic residues" evidence="1">
    <location>
        <begin position="471"/>
        <end position="482"/>
    </location>
</feature>
<evidence type="ECO:0000313" key="2">
    <source>
        <dbReference type="EMBL" id="KAK7578171.1"/>
    </source>
</evidence>
<sequence length="482" mass="54624">MKVGAFNFVDFVFVVCNYTLLPAISNKCSHKHSQPSPICITFHLANCKLRPNCGHYFSYFSVNQTLNPKFLFHRSFKPGTRVFSDETKMVIHHLQEALLDIIDLNLSQQELKDAVSDYLAELLEAGPAYIEAQKYSEKYKQHSNAGRTYNQVGSLLKQCPPQSMTKTRLNFPFTGQDPRASAIQEDVNIYESPSKLNLSITPPPVVSTPKPNFRHQSDPVTRVHQQPQADCRINAFSHGARLAHSEQTSNTSRRGENVRRNLFSAKQADYYLLKKKPNTVTFAKSESGDPTSKKGSHALSDYIEEFEKYLQHKYSSPECLRLEDKDNQQPSVHSPPSSGEDEEMLDNVLGGNNSADDLCGSDNSREDGITTSPPSRFEIFLRETSAGMETQTECPHQPVPPKETQPESSNGDQELRGCEEDDESVGLGEKLTENQRRMLQTRFEQFVRDYEGRQPDSDSAKSMTEEEFYEELLRIEPPKKPR</sequence>
<name>A0AAN9Y062_9HEMI</name>
<gene>
    <name evidence="2" type="ORF">V9T40_010376</name>
</gene>
<comment type="caution">
    <text evidence="2">The sequence shown here is derived from an EMBL/GenBank/DDBJ whole genome shotgun (WGS) entry which is preliminary data.</text>
</comment>
<dbReference type="Proteomes" id="UP001367676">
    <property type="component" value="Unassembled WGS sequence"/>
</dbReference>
<feature type="compositionally biased region" description="Polar residues" evidence="1">
    <location>
        <begin position="328"/>
        <end position="337"/>
    </location>
</feature>
<organism evidence="2 3">
    <name type="scientific">Parthenolecanium corni</name>
    <dbReference type="NCBI Taxonomy" id="536013"/>
    <lineage>
        <taxon>Eukaryota</taxon>
        <taxon>Metazoa</taxon>
        <taxon>Ecdysozoa</taxon>
        <taxon>Arthropoda</taxon>
        <taxon>Hexapoda</taxon>
        <taxon>Insecta</taxon>
        <taxon>Pterygota</taxon>
        <taxon>Neoptera</taxon>
        <taxon>Paraneoptera</taxon>
        <taxon>Hemiptera</taxon>
        <taxon>Sternorrhyncha</taxon>
        <taxon>Coccoidea</taxon>
        <taxon>Coccidae</taxon>
        <taxon>Parthenolecanium</taxon>
    </lineage>
</organism>
<reference evidence="2 3" key="1">
    <citation type="submission" date="2024-03" db="EMBL/GenBank/DDBJ databases">
        <title>Adaptation during the transition from Ophiocordyceps entomopathogen to insect associate is accompanied by gene loss and intensified selection.</title>
        <authorList>
            <person name="Ward C.M."/>
            <person name="Onetto C.A."/>
            <person name="Borneman A.R."/>
        </authorList>
    </citation>
    <scope>NUCLEOTIDE SEQUENCE [LARGE SCALE GENOMIC DNA]</scope>
    <source>
        <strain evidence="2">AWRI1</strain>
        <tissue evidence="2">Single Adult Female</tissue>
    </source>
</reference>
<proteinExistence type="predicted"/>
<feature type="region of interest" description="Disordered" evidence="1">
    <location>
        <begin position="322"/>
        <end position="482"/>
    </location>
</feature>
<feature type="compositionally biased region" description="Basic and acidic residues" evidence="1">
    <location>
        <begin position="445"/>
        <end position="459"/>
    </location>
</feature>
<evidence type="ECO:0000313" key="3">
    <source>
        <dbReference type="Proteomes" id="UP001367676"/>
    </source>
</evidence>
<keyword evidence="3" id="KW-1185">Reference proteome</keyword>
<evidence type="ECO:0000256" key="1">
    <source>
        <dbReference type="SAM" id="MobiDB-lite"/>
    </source>
</evidence>
<dbReference type="AlphaFoldDB" id="A0AAN9Y062"/>
<feature type="region of interest" description="Disordered" evidence="1">
    <location>
        <begin position="200"/>
        <end position="226"/>
    </location>
</feature>